<evidence type="ECO:0000313" key="1">
    <source>
        <dbReference type="EMBL" id="KIJ89832.1"/>
    </source>
</evidence>
<sequence length="78" mass="9116">KALRFYNTTYDMRQSEDVINPKTSHCDIMVLSDPQARDDLPTHPFLYAQVLGIYHVNVVYSGPGMLNYEAMRFDFLWV</sequence>
<name>A0A0C9WZM9_9AGAR</name>
<protein>
    <submittedName>
        <fullName evidence="1">Uncharacterized protein</fullName>
    </submittedName>
</protein>
<feature type="non-terminal residue" evidence="1">
    <location>
        <position position="1"/>
    </location>
</feature>
<dbReference type="OrthoDB" id="3183767at2759"/>
<dbReference type="STRING" id="1095629.A0A0C9WZM9"/>
<dbReference type="EMBL" id="KN839411">
    <property type="protein sequence ID" value="KIJ89832.1"/>
    <property type="molecule type" value="Genomic_DNA"/>
</dbReference>
<evidence type="ECO:0000313" key="2">
    <source>
        <dbReference type="Proteomes" id="UP000054477"/>
    </source>
</evidence>
<dbReference type="Proteomes" id="UP000054477">
    <property type="component" value="Unassembled WGS sequence"/>
</dbReference>
<proteinExistence type="predicted"/>
<dbReference type="HOGENOM" id="CLU_002498_7_1_1"/>
<dbReference type="AlphaFoldDB" id="A0A0C9WZM9"/>
<keyword evidence="2" id="KW-1185">Reference proteome</keyword>
<accession>A0A0C9WZM9</accession>
<organism evidence="1 2">
    <name type="scientific">Laccaria amethystina LaAM-08-1</name>
    <dbReference type="NCBI Taxonomy" id="1095629"/>
    <lineage>
        <taxon>Eukaryota</taxon>
        <taxon>Fungi</taxon>
        <taxon>Dikarya</taxon>
        <taxon>Basidiomycota</taxon>
        <taxon>Agaricomycotina</taxon>
        <taxon>Agaricomycetes</taxon>
        <taxon>Agaricomycetidae</taxon>
        <taxon>Agaricales</taxon>
        <taxon>Agaricineae</taxon>
        <taxon>Hydnangiaceae</taxon>
        <taxon>Laccaria</taxon>
    </lineage>
</organism>
<reference evidence="1 2" key="1">
    <citation type="submission" date="2014-04" db="EMBL/GenBank/DDBJ databases">
        <authorList>
            <consortium name="DOE Joint Genome Institute"/>
            <person name="Kuo A."/>
            <person name="Kohler A."/>
            <person name="Nagy L.G."/>
            <person name="Floudas D."/>
            <person name="Copeland A."/>
            <person name="Barry K.W."/>
            <person name="Cichocki N."/>
            <person name="Veneault-Fourrey C."/>
            <person name="LaButti K."/>
            <person name="Lindquist E.A."/>
            <person name="Lipzen A."/>
            <person name="Lundell T."/>
            <person name="Morin E."/>
            <person name="Murat C."/>
            <person name="Sun H."/>
            <person name="Tunlid A."/>
            <person name="Henrissat B."/>
            <person name="Grigoriev I.V."/>
            <person name="Hibbett D.S."/>
            <person name="Martin F."/>
            <person name="Nordberg H.P."/>
            <person name="Cantor M.N."/>
            <person name="Hua S.X."/>
        </authorList>
    </citation>
    <scope>NUCLEOTIDE SEQUENCE [LARGE SCALE GENOMIC DNA]</scope>
    <source>
        <strain evidence="1 2">LaAM-08-1</strain>
    </source>
</reference>
<gene>
    <name evidence="1" type="ORF">K443DRAFT_117467</name>
</gene>
<reference evidence="2" key="2">
    <citation type="submission" date="2015-01" db="EMBL/GenBank/DDBJ databases">
        <title>Evolutionary Origins and Diversification of the Mycorrhizal Mutualists.</title>
        <authorList>
            <consortium name="DOE Joint Genome Institute"/>
            <consortium name="Mycorrhizal Genomics Consortium"/>
            <person name="Kohler A."/>
            <person name="Kuo A."/>
            <person name="Nagy L.G."/>
            <person name="Floudas D."/>
            <person name="Copeland A."/>
            <person name="Barry K.W."/>
            <person name="Cichocki N."/>
            <person name="Veneault-Fourrey C."/>
            <person name="LaButti K."/>
            <person name="Lindquist E.A."/>
            <person name="Lipzen A."/>
            <person name="Lundell T."/>
            <person name="Morin E."/>
            <person name="Murat C."/>
            <person name="Riley R."/>
            <person name="Ohm R."/>
            <person name="Sun H."/>
            <person name="Tunlid A."/>
            <person name="Henrissat B."/>
            <person name="Grigoriev I.V."/>
            <person name="Hibbett D.S."/>
            <person name="Martin F."/>
        </authorList>
    </citation>
    <scope>NUCLEOTIDE SEQUENCE [LARGE SCALE GENOMIC DNA]</scope>
    <source>
        <strain evidence="2">LaAM-08-1</strain>
    </source>
</reference>